<dbReference type="PANTHER" id="PTHR47017:SF1">
    <property type="entry name" value="ACYL-COA"/>
    <property type="match status" value="1"/>
</dbReference>
<dbReference type="EMBL" id="JAODOQ010000001">
    <property type="protein sequence ID" value="MCT8986833.1"/>
    <property type="molecule type" value="Genomic_DNA"/>
</dbReference>
<gene>
    <name evidence="1" type="ORF">N4T56_10540</name>
</gene>
<reference evidence="1" key="1">
    <citation type="submission" date="2022-09" db="EMBL/GenBank/DDBJ databases">
        <title>Shewanella sp. KJ10-1 sp.nov, isolated from marine algae.</title>
        <authorList>
            <person name="Butt M."/>
            <person name="Lee J.K."/>
            <person name="Kim J.M."/>
            <person name="Choi D.G."/>
        </authorList>
    </citation>
    <scope>NUCLEOTIDE SEQUENCE</scope>
    <source>
        <strain evidence="1">KJ10-1</strain>
    </source>
</reference>
<dbReference type="RefSeq" id="WP_261733194.1">
    <property type="nucleotide sequence ID" value="NZ_JAODOQ010000001.1"/>
</dbReference>
<organism evidence="1 2">
    <name type="scientific">Shewanella phaeophyticola</name>
    <dbReference type="NCBI Taxonomy" id="2978345"/>
    <lineage>
        <taxon>Bacteria</taxon>
        <taxon>Pseudomonadati</taxon>
        <taxon>Pseudomonadota</taxon>
        <taxon>Gammaproteobacteria</taxon>
        <taxon>Alteromonadales</taxon>
        <taxon>Shewanellaceae</taxon>
        <taxon>Shewanella</taxon>
    </lineage>
</organism>
<name>A0ABT2P2F4_9GAMM</name>
<keyword evidence="2" id="KW-1185">Reference proteome</keyword>
<protein>
    <submittedName>
        <fullName evidence="1">GNAT family N-acetyltransferase</fullName>
    </submittedName>
</protein>
<dbReference type="Pfam" id="PF04339">
    <property type="entry name" value="FemAB_like"/>
    <property type="match status" value="1"/>
</dbReference>
<accession>A0ABT2P2F4</accession>
<dbReference type="PANTHER" id="PTHR47017">
    <property type="entry name" value="ACYL-COA"/>
    <property type="match status" value="1"/>
</dbReference>
<dbReference type="InterPro" id="IPR007434">
    <property type="entry name" value="FemAB-like"/>
</dbReference>
<evidence type="ECO:0000313" key="2">
    <source>
        <dbReference type="Proteomes" id="UP001431192"/>
    </source>
</evidence>
<dbReference type="Proteomes" id="UP001431192">
    <property type="component" value="Unassembled WGS sequence"/>
</dbReference>
<evidence type="ECO:0000313" key="1">
    <source>
        <dbReference type="EMBL" id="MCT8986833.1"/>
    </source>
</evidence>
<proteinExistence type="predicted"/>
<comment type="caution">
    <text evidence="1">The sequence shown here is derived from an EMBL/GenBank/DDBJ whole genome shotgun (WGS) entry which is preliminary data.</text>
</comment>
<sequence length="90" mass="10643">MKNNETLVYQFRFINTISEITKIQWNEYFDASQPFTRHEYLSALELSQCVSNKTGWQPHHLVVTQGDTVVALMPLYIKTHSWGEYVFDWA</sequence>